<dbReference type="EMBL" id="JAMZIH010000233">
    <property type="protein sequence ID" value="KAJ1679688.1"/>
    <property type="molecule type" value="Genomic_DNA"/>
</dbReference>
<dbReference type="Proteomes" id="UP001145114">
    <property type="component" value="Unassembled WGS sequence"/>
</dbReference>
<reference evidence="1" key="1">
    <citation type="submission" date="2022-06" db="EMBL/GenBank/DDBJ databases">
        <title>Phylogenomic reconstructions and comparative analyses of Kickxellomycotina fungi.</title>
        <authorList>
            <person name="Reynolds N.K."/>
            <person name="Stajich J.E."/>
            <person name="Barry K."/>
            <person name="Grigoriev I.V."/>
            <person name="Crous P."/>
            <person name="Smith M.E."/>
        </authorList>
    </citation>
    <scope>NUCLEOTIDE SEQUENCE</scope>
    <source>
        <strain evidence="1">RSA 2271</strain>
    </source>
</reference>
<accession>A0ACC1HX48</accession>
<proteinExistence type="predicted"/>
<keyword evidence="2" id="KW-1185">Reference proteome</keyword>
<name>A0ACC1HX48_9FUNG</name>
<gene>
    <name evidence="1" type="ORF">EV182_001539</name>
</gene>
<sequence length="425" mass="48234">MASKRIMRDFSAIVNRKDNDGIKTRIPNQDNIYYWIATIVGPTGTPYEGGEFELAVNFPTDYPFKPPKLKFMTKVFHPNVNQNGDICLDILKDQWSPALNMEKVLLSISSLMSDPNPDDPLMPEIANLYRTDINRYNAEARAATLKYAATIIGVISCKDGTQGIERRHKWQSVSDVEQELRGILSKHDFGDISEEDAAGGGQRPRTFVEWLGHPALSVWFEVEQRVLEAPGSDDGHDREAVFSKLRHAKYTGRQFNPGDVRAGNVALLPALQGEREVKGKEEEEENEVGRWRQREQQQQEAATLVDQPSDAQMRKIIAKYASIDGKKFLEYVRNIARYIESIASQIVDPGKYSICCFSYGSAMTRLASPTSDIDLVLLVQPKYRDIPPVDVDEVLEKCKEHLVRDGYQFEHMRSSRFKLLEFLDG</sequence>
<protein>
    <submittedName>
        <fullName evidence="1">Uncharacterized protein</fullName>
    </submittedName>
</protein>
<comment type="caution">
    <text evidence="1">The sequence shown here is derived from an EMBL/GenBank/DDBJ whole genome shotgun (WGS) entry which is preliminary data.</text>
</comment>
<evidence type="ECO:0000313" key="1">
    <source>
        <dbReference type="EMBL" id="KAJ1679688.1"/>
    </source>
</evidence>
<organism evidence="1 2">
    <name type="scientific">Spiromyces aspiralis</name>
    <dbReference type="NCBI Taxonomy" id="68401"/>
    <lineage>
        <taxon>Eukaryota</taxon>
        <taxon>Fungi</taxon>
        <taxon>Fungi incertae sedis</taxon>
        <taxon>Zoopagomycota</taxon>
        <taxon>Kickxellomycotina</taxon>
        <taxon>Kickxellomycetes</taxon>
        <taxon>Kickxellales</taxon>
        <taxon>Kickxellaceae</taxon>
        <taxon>Spiromyces</taxon>
    </lineage>
</organism>
<evidence type="ECO:0000313" key="2">
    <source>
        <dbReference type="Proteomes" id="UP001145114"/>
    </source>
</evidence>
<feature type="non-terminal residue" evidence="1">
    <location>
        <position position="425"/>
    </location>
</feature>